<evidence type="ECO:0000313" key="1">
    <source>
        <dbReference type="EMBL" id="GLS83256.1"/>
    </source>
</evidence>
<dbReference type="RefSeq" id="WP_095497182.1">
    <property type="nucleotide sequence ID" value="NZ_BSPO01000002.1"/>
</dbReference>
<evidence type="ECO:0000313" key="2">
    <source>
        <dbReference type="Proteomes" id="UP001157439"/>
    </source>
</evidence>
<organism evidence="1 2">
    <name type="scientific">Paraferrimonas haliotis</name>
    <dbReference type="NCBI Taxonomy" id="2013866"/>
    <lineage>
        <taxon>Bacteria</taxon>
        <taxon>Pseudomonadati</taxon>
        <taxon>Pseudomonadota</taxon>
        <taxon>Gammaproteobacteria</taxon>
        <taxon>Alteromonadales</taxon>
        <taxon>Ferrimonadaceae</taxon>
        <taxon>Paraferrimonas</taxon>
    </lineage>
</organism>
<accession>A0AA37WYJ6</accession>
<proteinExistence type="predicted"/>
<dbReference type="EMBL" id="BSPO01000002">
    <property type="protein sequence ID" value="GLS83256.1"/>
    <property type="molecule type" value="Genomic_DNA"/>
</dbReference>
<name>A0AA37WYJ6_9GAMM</name>
<comment type="caution">
    <text evidence="1">The sequence shown here is derived from an EMBL/GenBank/DDBJ whole genome shotgun (WGS) entry which is preliminary data.</text>
</comment>
<reference evidence="1 2" key="1">
    <citation type="journal article" date="2014" name="Int. J. Syst. Evol. Microbiol.">
        <title>Complete genome sequence of Corynebacterium casei LMG S-19264T (=DSM 44701T), isolated from a smear-ripened cheese.</title>
        <authorList>
            <consortium name="US DOE Joint Genome Institute (JGI-PGF)"/>
            <person name="Walter F."/>
            <person name="Albersmeier A."/>
            <person name="Kalinowski J."/>
            <person name="Ruckert C."/>
        </authorList>
    </citation>
    <scope>NUCLEOTIDE SEQUENCE [LARGE SCALE GENOMIC DNA]</scope>
    <source>
        <strain evidence="1 2">NBRC 112785</strain>
    </source>
</reference>
<protein>
    <submittedName>
        <fullName evidence="1">Uncharacterized protein</fullName>
    </submittedName>
</protein>
<dbReference type="AlphaFoldDB" id="A0AA37WYJ6"/>
<sequence length="71" mass="8086">MSKSQLQPGAMYGFWYDFKSARCRIFINFLSLGLSQQFRDDAIKDGQNPSEIFVICEEAMRARSLNGEGKS</sequence>
<dbReference type="Proteomes" id="UP001157439">
    <property type="component" value="Unassembled WGS sequence"/>
</dbReference>
<keyword evidence="2" id="KW-1185">Reference proteome</keyword>
<gene>
    <name evidence="1" type="ORF">GCM10007894_12330</name>
</gene>